<name>A0A231GVZ4_9NOCA</name>
<feature type="domain" description="DUF8020" evidence="2">
    <location>
        <begin position="75"/>
        <end position="142"/>
    </location>
</feature>
<reference evidence="3 4" key="1">
    <citation type="submission" date="2017-07" db="EMBL/GenBank/DDBJ databases">
        <title>First draft Genome Sequence of Nocardia cerradoensis isolated from human infection.</title>
        <authorList>
            <person name="Carrasco G."/>
        </authorList>
    </citation>
    <scope>NUCLEOTIDE SEQUENCE [LARGE SCALE GENOMIC DNA]</scope>
    <source>
        <strain evidence="3 4">CNM20130759</strain>
    </source>
</reference>
<dbReference type="AlphaFoldDB" id="A0A231GVZ4"/>
<evidence type="ECO:0000259" key="2">
    <source>
        <dbReference type="Pfam" id="PF26059"/>
    </source>
</evidence>
<organism evidence="3 4">
    <name type="scientific">Nocardia cerradoensis</name>
    <dbReference type="NCBI Taxonomy" id="85688"/>
    <lineage>
        <taxon>Bacteria</taxon>
        <taxon>Bacillati</taxon>
        <taxon>Actinomycetota</taxon>
        <taxon>Actinomycetes</taxon>
        <taxon>Mycobacteriales</taxon>
        <taxon>Nocardiaceae</taxon>
        <taxon>Nocardia</taxon>
    </lineage>
</organism>
<keyword evidence="1" id="KW-0472">Membrane</keyword>
<feature type="transmembrane region" description="Helical" evidence="1">
    <location>
        <begin position="199"/>
        <end position="219"/>
    </location>
</feature>
<evidence type="ECO:0000313" key="3">
    <source>
        <dbReference type="EMBL" id="OXR40742.1"/>
    </source>
</evidence>
<sequence>MVGLPALIERNPTYTTRSIRTSTDHSEYTLKTFRTSAAIALLTVAATTTTCGIAGADPTPSAIVAPAGHQGFEQGVGYDISSSGTSVTVALTGGSFRIGEDAVTVADSNGATVASLPLRLSAGDRGLVLTPRTDSAATTLVADISAQDVGYWRKTSPRQRSIEAGMGIGALVGGLTGTFIGIVVGIATEGLLLPITLPVGLLGGVLGGMAVGGAAGAAIPNSDVPDQWEYQQECHGSGEYQYCW</sequence>
<dbReference type="InterPro" id="IPR058333">
    <property type="entry name" value="DUF8020"/>
</dbReference>
<accession>A0A231GVZ4</accession>
<dbReference type="Pfam" id="PF26059">
    <property type="entry name" value="DUF8020"/>
    <property type="match status" value="1"/>
</dbReference>
<dbReference type="Proteomes" id="UP000215506">
    <property type="component" value="Unassembled WGS sequence"/>
</dbReference>
<proteinExistence type="predicted"/>
<dbReference type="EMBL" id="NGAF01000027">
    <property type="protein sequence ID" value="OXR40742.1"/>
    <property type="molecule type" value="Genomic_DNA"/>
</dbReference>
<evidence type="ECO:0000256" key="1">
    <source>
        <dbReference type="SAM" id="Phobius"/>
    </source>
</evidence>
<feature type="transmembrane region" description="Helical" evidence="1">
    <location>
        <begin position="164"/>
        <end position="187"/>
    </location>
</feature>
<protein>
    <recommendedName>
        <fullName evidence="2">DUF8020 domain-containing protein</fullName>
    </recommendedName>
</protein>
<keyword evidence="1" id="KW-0812">Transmembrane</keyword>
<keyword evidence="4" id="KW-1185">Reference proteome</keyword>
<comment type="caution">
    <text evidence="3">The sequence shown here is derived from an EMBL/GenBank/DDBJ whole genome shotgun (WGS) entry which is preliminary data.</text>
</comment>
<evidence type="ECO:0000313" key="4">
    <source>
        <dbReference type="Proteomes" id="UP000215506"/>
    </source>
</evidence>
<keyword evidence="1" id="KW-1133">Transmembrane helix</keyword>
<gene>
    <name evidence="3" type="ORF">B7C42_07166</name>
</gene>